<accession>A0A6G1IMX3</accession>
<evidence type="ECO:0000313" key="7">
    <source>
        <dbReference type="Proteomes" id="UP000799291"/>
    </source>
</evidence>
<keyword evidence="7" id="KW-1185">Reference proteome</keyword>
<keyword evidence="2 5" id="KW-0812">Transmembrane</keyword>
<dbReference type="Proteomes" id="UP000799291">
    <property type="component" value="Unassembled WGS sequence"/>
</dbReference>
<dbReference type="InterPro" id="IPR050475">
    <property type="entry name" value="Prenyltransferase_related"/>
</dbReference>
<feature type="transmembrane region" description="Helical" evidence="5">
    <location>
        <begin position="201"/>
        <end position="222"/>
    </location>
</feature>
<dbReference type="CDD" id="cd13965">
    <property type="entry name" value="PT_UbiA_3"/>
    <property type="match status" value="1"/>
</dbReference>
<comment type="subcellular location">
    <subcellularLocation>
        <location evidence="1">Membrane</location>
        <topology evidence="1">Multi-pass membrane protein</topology>
    </subcellularLocation>
</comment>
<evidence type="ECO:0000313" key="6">
    <source>
        <dbReference type="EMBL" id="KAF2679343.1"/>
    </source>
</evidence>
<dbReference type="PANTHER" id="PTHR42723:SF1">
    <property type="entry name" value="CHLOROPHYLL SYNTHASE, CHLOROPLASTIC"/>
    <property type="match status" value="1"/>
</dbReference>
<name>A0A6G1IMX3_9PLEO</name>
<dbReference type="GO" id="GO:0016765">
    <property type="term" value="F:transferase activity, transferring alkyl or aryl (other than methyl) groups"/>
    <property type="evidence" value="ECO:0007669"/>
    <property type="project" value="InterPro"/>
</dbReference>
<keyword evidence="3 5" id="KW-1133">Transmembrane helix</keyword>
<dbReference type="EMBL" id="MU005604">
    <property type="protein sequence ID" value="KAF2679343.1"/>
    <property type="molecule type" value="Genomic_DNA"/>
</dbReference>
<organism evidence="6 7">
    <name type="scientific">Lentithecium fluviatile CBS 122367</name>
    <dbReference type="NCBI Taxonomy" id="1168545"/>
    <lineage>
        <taxon>Eukaryota</taxon>
        <taxon>Fungi</taxon>
        <taxon>Dikarya</taxon>
        <taxon>Ascomycota</taxon>
        <taxon>Pezizomycotina</taxon>
        <taxon>Dothideomycetes</taxon>
        <taxon>Pleosporomycetidae</taxon>
        <taxon>Pleosporales</taxon>
        <taxon>Massarineae</taxon>
        <taxon>Lentitheciaceae</taxon>
        <taxon>Lentithecium</taxon>
    </lineage>
</organism>
<evidence type="ECO:0000256" key="1">
    <source>
        <dbReference type="ARBA" id="ARBA00004141"/>
    </source>
</evidence>
<dbReference type="InterPro" id="IPR000537">
    <property type="entry name" value="UbiA_prenyltransferase"/>
</dbReference>
<gene>
    <name evidence="6" type="ORF">K458DRAFT_480422</name>
</gene>
<dbReference type="Pfam" id="PF01040">
    <property type="entry name" value="UbiA"/>
    <property type="match status" value="1"/>
</dbReference>
<evidence type="ECO:0000256" key="2">
    <source>
        <dbReference type="ARBA" id="ARBA00022692"/>
    </source>
</evidence>
<dbReference type="AlphaFoldDB" id="A0A6G1IMX3"/>
<dbReference type="Gene3D" id="1.10.357.140">
    <property type="entry name" value="UbiA prenyltransferase"/>
    <property type="match status" value="1"/>
</dbReference>
<dbReference type="InterPro" id="IPR044878">
    <property type="entry name" value="UbiA_sf"/>
</dbReference>
<sequence length="322" mass="35742">MSLSIRKCISELARLPTTASQTTRKLTNKVLYHGYTIWLFTQSDLKTIIVPSSVFGLIGALSGPPLLTGSLPNEAILFRAPHVLLWTWSTLLPFAINNQCQEDAITEDRHNKPWRPLPSKRIAPSSATWLMLLLYIVNLLLSPHLGGFWQSISMLFLGTWYNRLGGADRSAVEKNFINAAGYISFVSGALSVAISDRNSGVGFGAIAIPWFLCIGLVILTTVHTQDFQDVDGDAARGRITVPLAIGDGVARLTVALAVPFWSLFIPWYFQSHLLGWVGPIILATVVSYRISLRRNKTDDKVTFVCWNLWIVSLYAVPFYIYG</sequence>
<feature type="transmembrane region" description="Helical" evidence="5">
    <location>
        <begin position="122"/>
        <end position="141"/>
    </location>
</feature>
<feature type="transmembrane region" description="Helical" evidence="5">
    <location>
        <begin position="273"/>
        <end position="291"/>
    </location>
</feature>
<feature type="transmembrane region" description="Helical" evidence="5">
    <location>
        <begin position="176"/>
        <end position="195"/>
    </location>
</feature>
<evidence type="ECO:0000256" key="3">
    <source>
        <dbReference type="ARBA" id="ARBA00022989"/>
    </source>
</evidence>
<dbReference type="OrthoDB" id="434972at2759"/>
<proteinExistence type="predicted"/>
<keyword evidence="4 5" id="KW-0472">Membrane</keyword>
<feature type="transmembrane region" description="Helical" evidence="5">
    <location>
        <begin position="303"/>
        <end position="321"/>
    </location>
</feature>
<reference evidence="6" key="1">
    <citation type="journal article" date="2020" name="Stud. Mycol.">
        <title>101 Dothideomycetes genomes: a test case for predicting lifestyles and emergence of pathogens.</title>
        <authorList>
            <person name="Haridas S."/>
            <person name="Albert R."/>
            <person name="Binder M."/>
            <person name="Bloem J."/>
            <person name="Labutti K."/>
            <person name="Salamov A."/>
            <person name="Andreopoulos B."/>
            <person name="Baker S."/>
            <person name="Barry K."/>
            <person name="Bills G."/>
            <person name="Bluhm B."/>
            <person name="Cannon C."/>
            <person name="Castanera R."/>
            <person name="Culley D."/>
            <person name="Daum C."/>
            <person name="Ezra D."/>
            <person name="Gonzalez J."/>
            <person name="Henrissat B."/>
            <person name="Kuo A."/>
            <person name="Liang C."/>
            <person name="Lipzen A."/>
            <person name="Lutzoni F."/>
            <person name="Magnuson J."/>
            <person name="Mondo S."/>
            <person name="Nolan M."/>
            <person name="Ohm R."/>
            <person name="Pangilinan J."/>
            <person name="Park H.-J."/>
            <person name="Ramirez L."/>
            <person name="Alfaro M."/>
            <person name="Sun H."/>
            <person name="Tritt A."/>
            <person name="Yoshinaga Y."/>
            <person name="Zwiers L.-H."/>
            <person name="Turgeon B."/>
            <person name="Goodwin S."/>
            <person name="Spatafora J."/>
            <person name="Crous P."/>
            <person name="Grigoriev I."/>
        </authorList>
    </citation>
    <scope>NUCLEOTIDE SEQUENCE</scope>
    <source>
        <strain evidence="6">CBS 122367</strain>
    </source>
</reference>
<evidence type="ECO:0008006" key="8">
    <source>
        <dbReference type="Google" id="ProtNLM"/>
    </source>
</evidence>
<dbReference type="GO" id="GO:0016020">
    <property type="term" value="C:membrane"/>
    <property type="evidence" value="ECO:0007669"/>
    <property type="project" value="UniProtKB-SubCell"/>
</dbReference>
<protein>
    <recommendedName>
        <fullName evidence="8">UbiA prenyltransferase</fullName>
    </recommendedName>
</protein>
<evidence type="ECO:0000256" key="5">
    <source>
        <dbReference type="SAM" id="Phobius"/>
    </source>
</evidence>
<dbReference type="PANTHER" id="PTHR42723">
    <property type="entry name" value="CHLOROPHYLL SYNTHASE"/>
    <property type="match status" value="1"/>
</dbReference>
<evidence type="ECO:0000256" key="4">
    <source>
        <dbReference type="ARBA" id="ARBA00023136"/>
    </source>
</evidence>